<accession>A0A317ZDH1</accession>
<name>A0A317ZDH1_9BACT</name>
<feature type="transmembrane region" description="Helical" evidence="1">
    <location>
        <begin position="133"/>
        <end position="153"/>
    </location>
</feature>
<evidence type="ECO:0000313" key="4">
    <source>
        <dbReference type="Proteomes" id="UP000247099"/>
    </source>
</evidence>
<dbReference type="EMBL" id="QHJQ01000010">
    <property type="protein sequence ID" value="PXA03335.1"/>
    <property type="molecule type" value="Genomic_DNA"/>
</dbReference>
<protein>
    <recommendedName>
        <fullName evidence="2">DUF3592 domain-containing protein</fullName>
    </recommendedName>
</protein>
<proteinExistence type="predicted"/>
<keyword evidence="1" id="KW-0812">Transmembrane</keyword>
<keyword evidence="1" id="KW-1133">Transmembrane helix</keyword>
<dbReference type="InParanoid" id="A0A317ZDH1"/>
<reference evidence="3 4" key="1">
    <citation type="submission" date="2018-05" db="EMBL/GenBank/DDBJ databases">
        <title>Coraliomargarita sinensis sp. nov., isolated from a marine solar saltern.</title>
        <authorList>
            <person name="Zhou L.Y."/>
        </authorList>
    </citation>
    <scope>NUCLEOTIDE SEQUENCE [LARGE SCALE GENOMIC DNA]</scope>
    <source>
        <strain evidence="3 4">WN38</strain>
    </source>
</reference>
<dbReference type="Proteomes" id="UP000247099">
    <property type="component" value="Unassembled WGS sequence"/>
</dbReference>
<dbReference type="AlphaFoldDB" id="A0A317ZDH1"/>
<sequence length="161" mass="18570">MIRYIILLSIFLAGIWLIAFSLSPLDNQTHSETWQTAQAVITSSEIKKHQTRRKAPGSSKYKTRITYQPRLTYVYAIDGSEYQGDRLDFSHRSYSDMQVAKKVQGTYPVGREIEIFYNPENPSESVIIRDGKMIFPLTFFGILLSSWAAWRIVKPLIGKKF</sequence>
<keyword evidence="1" id="KW-0472">Membrane</keyword>
<dbReference type="InterPro" id="IPR021994">
    <property type="entry name" value="DUF3592"/>
</dbReference>
<feature type="domain" description="DUF3592" evidence="2">
    <location>
        <begin position="37"/>
        <end position="130"/>
    </location>
</feature>
<gene>
    <name evidence="3" type="ORF">DDZ13_13005</name>
</gene>
<evidence type="ECO:0000256" key="1">
    <source>
        <dbReference type="SAM" id="Phobius"/>
    </source>
</evidence>
<dbReference type="Pfam" id="PF12158">
    <property type="entry name" value="DUF3592"/>
    <property type="match status" value="1"/>
</dbReference>
<organism evidence="3 4">
    <name type="scientific">Coraliomargarita sinensis</name>
    <dbReference type="NCBI Taxonomy" id="2174842"/>
    <lineage>
        <taxon>Bacteria</taxon>
        <taxon>Pseudomonadati</taxon>
        <taxon>Verrucomicrobiota</taxon>
        <taxon>Opitutia</taxon>
        <taxon>Puniceicoccales</taxon>
        <taxon>Coraliomargaritaceae</taxon>
        <taxon>Coraliomargarita</taxon>
    </lineage>
</organism>
<keyword evidence="4" id="KW-1185">Reference proteome</keyword>
<evidence type="ECO:0000313" key="3">
    <source>
        <dbReference type="EMBL" id="PXA03335.1"/>
    </source>
</evidence>
<comment type="caution">
    <text evidence="3">The sequence shown here is derived from an EMBL/GenBank/DDBJ whole genome shotgun (WGS) entry which is preliminary data.</text>
</comment>
<evidence type="ECO:0000259" key="2">
    <source>
        <dbReference type="Pfam" id="PF12158"/>
    </source>
</evidence>